<evidence type="ECO:0000256" key="1">
    <source>
        <dbReference type="SAM" id="MobiDB-lite"/>
    </source>
</evidence>
<protein>
    <submittedName>
        <fullName evidence="2">Uncharacterized protein</fullName>
    </submittedName>
</protein>
<accession>A0A9P9DLM9</accession>
<reference evidence="2" key="1">
    <citation type="journal article" date="2021" name="Nat. Commun.">
        <title>Genetic determinants of endophytism in the Arabidopsis root mycobiome.</title>
        <authorList>
            <person name="Mesny F."/>
            <person name="Miyauchi S."/>
            <person name="Thiergart T."/>
            <person name="Pickel B."/>
            <person name="Atanasova L."/>
            <person name="Karlsson M."/>
            <person name="Huettel B."/>
            <person name="Barry K.W."/>
            <person name="Haridas S."/>
            <person name="Chen C."/>
            <person name="Bauer D."/>
            <person name="Andreopoulos W."/>
            <person name="Pangilinan J."/>
            <person name="LaButti K."/>
            <person name="Riley R."/>
            <person name="Lipzen A."/>
            <person name="Clum A."/>
            <person name="Drula E."/>
            <person name="Henrissat B."/>
            <person name="Kohler A."/>
            <person name="Grigoriev I.V."/>
            <person name="Martin F.M."/>
            <person name="Hacquard S."/>
        </authorList>
    </citation>
    <scope>NUCLEOTIDE SEQUENCE</scope>
    <source>
        <strain evidence="2">MPI-CAGE-CH-0243</strain>
    </source>
</reference>
<keyword evidence="3" id="KW-1185">Reference proteome</keyword>
<dbReference type="OrthoDB" id="5239630at2759"/>
<evidence type="ECO:0000313" key="3">
    <source>
        <dbReference type="Proteomes" id="UP000700596"/>
    </source>
</evidence>
<evidence type="ECO:0000313" key="2">
    <source>
        <dbReference type="EMBL" id="KAH7120851.1"/>
    </source>
</evidence>
<gene>
    <name evidence="2" type="ORF">B0J11DRAFT_532758</name>
</gene>
<sequence>MVQGAVKKANKTAPKKASDYGPKHGNRVIKPKRASLITQNKIKRKHTGGLTPQTEKMLAQKAGHLELLRGGKKDKKLETKTK</sequence>
<dbReference type="EMBL" id="JAGMWT010000010">
    <property type="protein sequence ID" value="KAH7120851.1"/>
    <property type="molecule type" value="Genomic_DNA"/>
</dbReference>
<organism evidence="2 3">
    <name type="scientific">Dendryphion nanum</name>
    <dbReference type="NCBI Taxonomy" id="256645"/>
    <lineage>
        <taxon>Eukaryota</taxon>
        <taxon>Fungi</taxon>
        <taxon>Dikarya</taxon>
        <taxon>Ascomycota</taxon>
        <taxon>Pezizomycotina</taxon>
        <taxon>Dothideomycetes</taxon>
        <taxon>Pleosporomycetidae</taxon>
        <taxon>Pleosporales</taxon>
        <taxon>Torulaceae</taxon>
        <taxon>Dendryphion</taxon>
    </lineage>
</organism>
<feature type="region of interest" description="Disordered" evidence="1">
    <location>
        <begin position="1"/>
        <end position="31"/>
    </location>
</feature>
<proteinExistence type="predicted"/>
<dbReference type="Proteomes" id="UP000700596">
    <property type="component" value="Unassembled WGS sequence"/>
</dbReference>
<dbReference type="Pfam" id="PF09495">
    <property type="entry name" value="DUF2462"/>
    <property type="match status" value="1"/>
</dbReference>
<dbReference type="InterPro" id="IPR019034">
    <property type="entry name" value="UPF0390"/>
</dbReference>
<comment type="caution">
    <text evidence="2">The sequence shown here is derived from an EMBL/GenBank/DDBJ whole genome shotgun (WGS) entry which is preliminary data.</text>
</comment>
<dbReference type="AlphaFoldDB" id="A0A9P9DLM9"/>
<name>A0A9P9DLM9_9PLEO</name>